<dbReference type="PANTHER" id="PTHR24276">
    <property type="entry name" value="POLYSERASE-RELATED"/>
    <property type="match status" value="1"/>
</dbReference>
<protein>
    <recommendedName>
        <fullName evidence="4">Peptidase S1 domain-containing protein</fullName>
    </recommendedName>
</protein>
<sequence>MLGRHHRTTITYVLAQPKMLQLVQLRGCCPDIKLPLGLALFLAKMFLSQRPFSPRRPKLRQSSPNAKSASPAPKGRLDYVTSIRRSGTRDHVCTGVLISPWHVLTAAHCVDPDSHYSAGSRPVVHIGATSVEQMDSNEIEVRLVQKSDIHTEWIKGGKVQRSPHNIAVLRLAQPSSRPMPNLLSDHFKVTTGTKLAACGWGPESGGPALGEAIFGALTVERQEFIDATTCNWTTLWDGAMPSGMFCALNEGHKASCVIDSGSPLMVLDAPSYDVGSGKADFDFLVGLNVDGAPCGADGKPDICVDIRQHHAFIEAIINEGHDEL</sequence>
<dbReference type="AlphaFoldDB" id="A0A8S1IUJ9"/>
<dbReference type="PANTHER" id="PTHR24276:SF98">
    <property type="entry name" value="FI18310P1-RELATED"/>
    <property type="match status" value="1"/>
</dbReference>
<dbReference type="PROSITE" id="PS50240">
    <property type="entry name" value="TRYPSIN_DOM"/>
    <property type="match status" value="1"/>
</dbReference>
<dbReference type="SMART" id="SM00020">
    <property type="entry name" value="Tryp_SPc"/>
    <property type="match status" value="1"/>
</dbReference>
<dbReference type="OrthoDB" id="513440at2759"/>
<keyword evidence="2" id="KW-1015">Disulfide bond</keyword>
<keyword evidence="6" id="KW-1185">Reference proteome</keyword>
<dbReference type="EMBL" id="CAJHUC010000843">
    <property type="protein sequence ID" value="CAD7698514.1"/>
    <property type="molecule type" value="Genomic_DNA"/>
</dbReference>
<feature type="compositionally biased region" description="Low complexity" evidence="3">
    <location>
        <begin position="62"/>
        <end position="74"/>
    </location>
</feature>
<feature type="domain" description="Peptidase S1" evidence="4">
    <location>
        <begin position="66"/>
        <end position="318"/>
    </location>
</feature>
<dbReference type="Proteomes" id="UP000708148">
    <property type="component" value="Unassembled WGS sequence"/>
</dbReference>
<evidence type="ECO:0000313" key="5">
    <source>
        <dbReference type="EMBL" id="CAD7698514.1"/>
    </source>
</evidence>
<evidence type="ECO:0000256" key="3">
    <source>
        <dbReference type="SAM" id="MobiDB-lite"/>
    </source>
</evidence>
<dbReference type="PROSITE" id="PS00134">
    <property type="entry name" value="TRYPSIN_HIS"/>
    <property type="match status" value="1"/>
</dbReference>
<dbReference type="InterPro" id="IPR001314">
    <property type="entry name" value="Peptidase_S1A"/>
</dbReference>
<accession>A0A8S1IUJ9</accession>
<comment type="caution">
    <text evidence="5">The sequence shown here is derived from an EMBL/GenBank/DDBJ whole genome shotgun (WGS) entry which is preliminary data.</text>
</comment>
<reference evidence="5" key="1">
    <citation type="submission" date="2020-12" db="EMBL/GenBank/DDBJ databases">
        <authorList>
            <person name="Iha C."/>
        </authorList>
    </citation>
    <scope>NUCLEOTIDE SEQUENCE</scope>
</reference>
<dbReference type="InterPro" id="IPR043504">
    <property type="entry name" value="Peptidase_S1_PA_chymotrypsin"/>
</dbReference>
<evidence type="ECO:0000256" key="2">
    <source>
        <dbReference type="ARBA" id="ARBA00023157"/>
    </source>
</evidence>
<dbReference type="Pfam" id="PF00089">
    <property type="entry name" value="Trypsin"/>
    <property type="match status" value="1"/>
</dbReference>
<proteinExistence type="inferred from homology"/>
<comment type="similarity">
    <text evidence="1">Belongs to the peptidase S1 family.</text>
</comment>
<dbReference type="GO" id="GO:0006508">
    <property type="term" value="P:proteolysis"/>
    <property type="evidence" value="ECO:0007669"/>
    <property type="project" value="InterPro"/>
</dbReference>
<dbReference type="InterPro" id="IPR018114">
    <property type="entry name" value="TRYPSIN_HIS"/>
</dbReference>
<evidence type="ECO:0000259" key="4">
    <source>
        <dbReference type="PROSITE" id="PS50240"/>
    </source>
</evidence>
<dbReference type="InterPro" id="IPR009003">
    <property type="entry name" value="Peptidase_S1_PA"/>
</dbReference>
<dbReference type="InterPro" id="IPR001254">
    <property type="entry name" value="Trypsin_dom"/>
</dbReference>
<dbReference type="InterPro" id="IPR050430">
    <property type="entry name" value="Peptidase_S1"/>
</dbReference>
<dbReference type="Gene3D" id="2.40.10.10">
    <property type="entry name" value="Trypsin-like serine proteases"/>
    <property type="match status" value="2"/>
</dbReference>
<feature type="region of interest" description="Disordered" evidence="3">
    <location>
        <begin position="53"/>
        <end position="76"/>
    </location>
</feature>
<organism evidence="5 6">
    <name type="scientific">Ostreobium quekettii</name>
    <dbReference type="NCBI Taxonomy" id="121088"/>
    <lineage>
        <taxon>Eukaryota</taxon>
        <taxon>Viridiplantae</taxon>
        <taxon>Chlorophyta</taxon>
        <taxon>core chlorophytes</taxon>
        <taxon>Ulvophyceae</taxon>
        <taxon>TCBD clade</taxon>
        <taxon>Bryopsidales</taxon>
        <taxon>Ostreobineae</taxon>
        <taxon>Ostreobiaceae</taxon>
        <taxon>Ostreobium</taxon>
    </lineage>
</organism>
<evidence type="ECO:0000256" key="1">
    <source>
        <dbReference type="ARBA" id="ARBA00007664"/>
    </source>
</evidence>
<dbReference type="SUPFAM" id="SSF50494">
    <property type="entry name" value="Trypsin-like serine proteases"/>
    <property type="match status" value="1"/>
</dbReference>
<name>A0A8S1IUJ9_9CHLO</name>
<dbReference type="PRINTS" id="PR00722">
    <property type="entry name" value="CHYMOTRYPSIN"/>
</dbReference>
<evidence type="ECO:0000313" key="6">
    <source>
        <dbReference type="Proteomes" id="UP000708148"/>
    </source>
</evidence>
<gene>
    <name evidence="5" type="ORF">OSTQU699_LOCUS3875</name>
</gene>
<dbReference type="GO" id="GO:0004252">
    <property type="term" value="F:serine-type endopeptidase activity"/>
    <property type="evidence" value="ECO:0007669"/>
    <property type="project" value="InterPro"/>
</dbReference>